<dbReference type="PROSITE" id="PS50995">
    <property type="entry name" value="HTH_MARR_2"/>
    <property type="match status" value="1"/>
</dbReference>
<feature type="domain" description="HTH marR-type" evidence="1">
    <location>
        <begin position="3"/>
        <end position="134"/>
    </location>
</feature>
<dbReference type="InterPro" id="IPR036390">
    <property type="entry name" value="WH_DNA-bd_sf"/>
</dbReference>
<dbReference type="RefSeq" id="WP_203764656.1">
    <property type="nucleotide sequence ID" value="NZ_BOMQ01000008.1"/>
</dbReference>
<gene>
    <name evidence="2" type="ORF">Ani05nite_07380</name>
</gene>
<dbReference type="InterPro" id="IPR036388">
    <property type="entry name" value="WH-like_DNA-bd_sf"/>
</dbReference>
<sequence>MMSDRLSVAIRRYQREVDQFDQALAGFLGVNRTDLRCLDFLVEAPRSARDLARATGLTPSAITTAIDRLEHLGYVERTRGAVDRRRILVEPTTEVLRRLDVALSGYAGEAAADTAAYSANEVALLVTFFEQGSARRTRHAARLRELTHER</sequence>
<dbReference type="InterPro" id="IPR000835">
    <property type="entry name" value="HTH_MarR-typ"/>
</dbReference>
<dbReference type="Gene3D" id="1.10.10.10">
    <property type="entry name" value="Winged helix-like DNA-binding domain superfamily/Winged helix DNA-binding domain"/>
    <property type="match status" value="1"/>
</dbReference>
<dbReference type="SMART" id="SM00347">
    <property type="entry name" value="HTH_MARR"/>
    <property type="match status" value="1"/>
</dbReference>
<dbReference type="InterPro" id="IPR011991">
    <property type="entry name" value="ArsR-like_HTH"/>
</dbReference>
<dbReference type="SUPFAM" id="SSF46785">
    <property type="entry name" value="Winged helix' DNA-binding domain"/>
    <property type="match status" value="1"/>
</dbReference>
<dbReference type="GO" id="GO:0003700">
    <property type="term" value="F:DNA-binding transcription factor activity"/>
    <property type="evidence" value="ECO:0007669"/>
    <property type="project" value="InterPro"/>
</dbReference>
<dbReference type="AlphaFoldDB" id="A0A919JA59"/>
<evidence type="ECO:0000313" key="2">
    <source>
        <dbReference type="EMBL" id="GIE47204.1"/>
    </source>
</evidence>
<name>A0A919JA59_9ACTN</name>
<comment type="caution">
    <text evidence="2">The sequence shown here is derived from an EMBL/GenBank/DDBJ whole genome shotgun (WGS) entry which is preliminary data.</text>
</comment>
<reference evidence="2" key="1">
    <citation type="submission" date="2021-01" db="EMBL/GenBank/DDBJ databases">
        <title>Whole genome shotgun sequence of Actinoplanes nipponensis NBRC 14063.</title>
        <authorList>
            <person name="Komaki H."/>
            <person name="Tamura T."/>
        </authorList>
    </citation>
    <scope>NUCLEOTIDE SEQUENCE</scope>
    <source>
        <strain evidence="2">NBRC 14063</strain>
    </source>
</reference>
<dbReference type="EMBL" id="BOMQ01000008">
    <property type="protein sequence ID" value="GIE47204.1"/>
    <property type="molecule type" value="Genomic_DNA"/>
</dbReference>
<evidence type="ECO:0000259" key="1">
    <source>
        <dbReference type="PROSITE" id="PS50995"/>
    </source>
</evidence>
<dbReference type="InterPro" id="IPR039422">
    <property type="entry name" value="MarR/SlyA-like"/>
</dbReference>
<dbReference type="PANTHER" id="PTHR33164">
    <property type="entry name" value="TRANSCRIPTIONAL REGULATOR, MARR FAMILY"/>
    <property type="match status" value="1"/>
</dbReference>
<keyword evidence="3" id="KW-1185">Reference proteome</keyword>
<accession>A0A919JA59</accession>
<dbReference type="PANTHER" id="PTHR33164:SF106">
    <property type="entry name" value="TRANSCRIPTIONAL REGULATORY PROTEIN"/>
    <property type="match status" value="1"/>
</dbReference>
<organism evidence="2 3">
    <name type="scientific">Actinoplanes nipponensis</name>
    <dbReference type="NCBI Taxonomy" id="135950"/>
    <lineage>
        <taxon>Bacteria</taxon>
        <taxon>Bacillati</taxon>
        <taxon>Actinomycetota</taxon>
        <taxon>Actinomycetes</taxon>
        <taxon>Micromonosporales</taxon>
        <taxon>Micromonosporaceae</taxon>
        <taxon>Actinoplanes</taxon>
    </lineage>
</organism>
<evidence type="ECO:0000313" key="3">
    <source>
        <dbReference type="Proteomes" id="UP000647172"/>
    </source>
</evidence>
<dbReference type="CDD" id="cd00090">
    <property type="entry name" value="HTH_ARSR"/>
    <property type="match status" value="1"/>
</dbReference>
<protein>
    <recommendedName>
        <fullName evidence="1">HTH marR-type domain-containing protein</fullName>
    </recommendedName>
</protein>
<dbReference type="Proteomes" id="UP000647172">
    <property type="component" value="Unassembled WGS sequence"/>
</dbReference>
<dbReference type="GO" id="GO:0006950">
    <property type="term" value="P:response to stress"/>
    <property type="evidence" value="ECO:0007669"/>
    <property type="project" value="TreeGrafter"/>
</dbReference>
<proteinExistence type="predicted"/>
<dbReference type="Pfam" id="PF12802">
    <property type="entry name" value="MarR_2"/>
    <property type="match status" value="1"/>
</dbReference>